<dbReference type="AlphaFoldDB" id="A0A009PFH0"/>
<dbReference type="Pfam" id="PF00441">
    <property type="entry name" value="Acyl-CoA_dh_1"/>
    <property type="match status" value="1"/>
</dbReference>
<comment type="similarity">
    <text evidence="2 5">Belongs to the acyl-CoA dehydrogenase family.</text>
</comment>
<dbReference type="InterPro" id="IPR046373">
    <property type="entry name" value="Acyl-CoA_Oxase/DH_mid-dom_sf"/>
</dbReference>
<dbReference type="RefSeq" id="WP_032059452.1">
    <property type="nucleotide sequence ID" value="NZ_JEXD01000018.1"/>
</dbReference>
<evidence type="ECO:0000259" key="7">
    <source>
        <dbReference type="Pfam" id="PF02770"/>
    </source>
</evidence>
<evidence type="ECO:0000259" key="6">
    <source>
        <dbReference type="Pfam" id="PF00441"/>
    </source>
</evidence>
<reference evidence="9 10" key="1">
    <citation type="submission" date="2014-02" db="EMBL/GenBank/DDBJ databases">
        <title>Comparative genomics and transcriptomics to identify genetic mechanisms underlying the emergence of carbapenem resistant Acinetobacter baumannii (CRAb).</title>
        <authorList>
            <person name="Harris A.D."/>
            <person name="Johnson K.J."/>
            <person name="George J."/>
            <person name="Shefchek K."/>
            <person name="Daugherty S.C."/>
            <person name="Parankush S."/>
            <person name="Sadzewicz L."/>
            <person name="Tallon L."/>
            <person name="Sengamalay N."/>
            <person name="Hazen T.H."/>
            <person name="Rasko D.A."/>
        </authorList>
    </citation>
    <scope>NUCLEOTIDE SEQUENCE [LARGE SCALE GENOMIC DNA]</scope>
    <source>
        <strain evidence="9 10">625974</strain>
    </source>
</reference>
<dbReference type="Gene3D" id="1.20.140.10">
    <property type="entry name" value="Butyryl-CoA Dehydrogenase, subunit A, domain 3"/>
    <property type="match status" value="1"/>
</dbReference>
<proteinExistence type="inferred from homology"/>
<organism evidence="9 10">
    <name type="scientific">Acinetobacter baumannii 625974</name>
    <dbReference type="NCBI Taxonomy" id="1310607"/>
    <lineage>
        <taxon>Bacteria</taxon>
        <taxon>Pseudomonadati</taxon>
        <taxon>Pseudomonadota</taxon>
        <taxon>Gammaproteobacteria</taxon>
        <taxon>Moraxellales</taxon>
        <taxon>Moraxellaceae</taxon>
        <taxon>Acinetobacter</taxon>
        <taxon>Acinetobacter calcoaceticus/baumannii complex</taxon>
    </lineage>
</organism>
<keyword evidence="3 5" id="KW-0285">Flavoprotein</keyword>
<sequence>MSNELILSRRDVDFLLFDWLKVEELSQRDTFAGQDRFEYTSVLNVYEALATDLFAPHNKKNDSNEPVFDGERVTVNPEVGVALKAFADAGLMSAAFPSDWNGMNLPNTIERAGMAYLLGANSGTAGYAFLTIGNANLLMAHGEPEKVKPYVNAMIEGKCFGTMCLSEPQAGSSLADIRTRAIKTKDGRYRLFGNKMWISGGEHDISDNIVHLVLAKIPDENGQLPAGVQGISLFTVPRKLLDENGQPSERNDVVLAGINHKMGYRGTVNCVLNFGEGRFTPEGEAGAIGELVGEAGKGLAYMFHMMNEARISVGLGAAALGYTGYLHALDYAKTRVQGRSRSERNPSSPQIPLIQHADVRRMLLAQKAYASGALALCLYAARLTDDIHSLEDAEQRNQAHQLLDLLTPVVKSWSSEWGLVANDLAIQVHGGYGYTREYNVEQFYRDNRLNPIHEGTFGIQALDLLGRKTRLNQGLSMKLLHEKIMNTIEQAKAEPSLKDHADQLDQKWQLIRNVTEKLHALTDVELQLANAANYLEAFGHLLVGWLWLDQAVVIHKLMPNSTDPDFLHGKLAACDYFFGWEMPKIISWLAVLDPVETTPLKMSEEWF</sequence>
<accession>A0A009PFH0</accession>
<feature type="domain" description="Acyl-CoA oxidase/dehydrogenase middle" evidence="7">
    <location>
        <begin position="163"/>
        <end position="274"/>
    </location>
</feature>
<protein>
    <submittedName>
        <fullName evidence="9">Acyl-CoA dehydrogenase, N-terminal domain protein</fullName>
    </submittedName>
</protein>
<dbReference type="EMBL" id="JEXD01000018">
    <property type="protein sequence ID" value="EXC06974.1"/>
    <property type="molecule type" value="Genomic_DNA"/>
</dbReference>
<dbReference type="PANTHER" id="PTHR42803">
    <property type="entry name" value="ACYL-COA DEHYDROGENASE"/>
    <property type="match status" value="1"/>
</dbReference>
<dbReference type="InterPro" id="IPR009075">
    <property type="entry name" value="AcylCo_DH/oxidase_C"/>
</dbReference>
<evidence type="ECO:0000256" key="3">
    <source>
        <dbReference type="ARBA" id="ARBA00022630"/>
    </source>
</evidence>
<dbReference type="InterPro" id="IPR009100">
    <property type="entry name" value="AcylCoA_DH/oxidase_NM_dom_sf"/>
</dbReference>
<dbReference type="GO" id="GO:0016627">
    <property type="term" value="F:oxidoreductase activity, acting on the CH-CH group of donors"/>
    <property type="evidence" value="ECO:0007669"/>
    <property type="project" value="InterPro"/>
</dbReference>
<evidence type="ECO:0000256" key="1">
    <source>
        <dbReference type="ARBA" id="ARBA00001974"/>
    </source>
</evidence>
<dbReference type="Proteomes" id="UP000021108">
    <property type="component" value="Unassembled WGS sequence"/>
</dbReference>
<evidence type="ECO:0000313" key="10">
    <source>
        <dbReference type="Proteomes" id="UP000021108"/>
    </source>
</evidence>
<dbReference type="GO" id="GO:0050660">
    <property type="term" value="F:flavin adenine dinucleotide binding"/>
    <property type="evidence" value="ECO:0007669"/>
    <property type="project" value="InterPro"/>
</dbReference>
<keyword evidence="5" id="KW-0560">Oxidoreductase</keyword>
<gene>
    <name evidence="9" type="ORF">J506_2297</name>
</gene>
<dbReference type="SUPFAM" id="SSF56645">
    <property type="entry name" value="Acyl-CoA dehydrogenase NM domain-like"/>
    <property type="match status" value="1"/>
</dbReference>
<dbReference type="PATRIC" id="fig|1310607.3.peg.2227"/>
<dbReference type="Pfam" id="PF12806">
    <property type="entry name" value="Acyl-CoA_dh_C"/>
    <property type="match status" value="1"/>
</dbReference>
<dbReference type="Gene3D" id="2.40.110.10">
    <property type="entry name" value="Butyryl-CoA Dehydrogenase, subunit A, domain 2"/>
    <property type="match status" value="1"/>
</dbReference>
<evidence type="ECO:0000256" key="4">
    <source>
        <dbReference type="ARBA" id="ARBA00022827"/>
    </source>
</evidence>
<dbReference type="InterPro" id="IPR052166">
    <property type="entry name" value="Diverse_Acyl-CoA_DH"/>
</dbReference>
<comment type="caution">
    <text evidence="9">The sequence shown here is derived from an EMBL/GenBank/DDBJ whole genome shotgun (WGS) entry which is preliminary data.</text>
</comment>
<feature type="domain" description="Acyl-CoA dehydrogenase/oxidase C-terminal" evidence="6">
    <location>
        <begin position="296"/>
        <end position="463"/>
    </location>
</feature>
<dbReference type="InterPro" id="IPR036250">
    <property type="entry name" value="AcylCo_DH-like_C"/>
</dbReference>
<dbReference type="Pfam" id="PF02770">
    <property type="entry name" value="Acyl-CoA_dh_M"/>
    <property type="match status" value="1"/>
</dbReference>
<dbReference type="InterPro" id="IPR037069">
    <property type="entry name" value="AcylCoA_DH/ox_N_sf"/>
</dbReference>
<dbReference type="PANTHER" id="PTHR42803:SF3">
    <property type="entry name" value="ACYL-COA DEHYDROGENASE-RELATED"/>
    <property type="match status" value="1"/>
</dbReference>
<evidence type="ECO:0000259" key="8">
    <source>
        <dbReference type="Pfam" id="PF12806"/>
    </source>
</evidence>
<evidence type="ECO:0000256" key="5">
    <source>
        <dbReference type="RuleBase" id="RU362125"/>
    </source>
</evidence>
<comment type="cofactor">
    <cofactor evidence="1 5">
        <name>FAD</name>
        <dbReference type="ChEBI" id="CHEBI:57692"/>
    </cofactor>
</comment>
<evidence type="ECO:0000256" key="2">
    <source>
        <dbReference type="ARBA" id="ARBA00009347"/>
    </source>
</evidence>
<keyword evidence="4 5" id="KW-0274">FAD</keyword>
<dbReference type="Gene3D" id="1.10.540.10">
    <property type="entry name" value="Acyl-CoA dehydrogenase/oxidase, N-terminal domain"/>
    <property type="match status" value="1"/>
</dbReference>
<dbReference type="InterPro" id="IPR025878">
    <property type="entry name" value="Acyl-CoA_dh-like_C_dom"/>
</dbReference>
<name>A0A009PFH0_ACIBA</name>
<dbReference type="InterPro" id="IPR006091">
    <property type="entry name" value="Acyl-CoA_Oxase/DH_mid-dom"/>
</dbReference>
<feature type="domain" description="Acetyl-CoA dehydrogenase-like C-terminal" evidence="8">
    <location>
        <begin position="482"/>
        <end position="601"/>
    </location>
</feature>
<dbReference type="SUPFAM" id="SSF47203">
    <property type="entry name" value="Acyl-CoA dehydrogenase C-terminal domain-like"/>
    <property type="match status" value="1"/>
</dbReference>
<evidence type="ECO:0000313" key="9">
    <source>
        <dbReference type="EMBL" id="EXC06974.1"/>
    </source>
</evidence>